<keyword evidence="2" id="KW-1185">Reference proteome</keyword>
<dbReference type="Gramene" id="TKW18544">
    <property type="protein sequence ID" value="TKW18544"/>
    <property type="gene ID" value="SEVIR_5G437966v2"/>
</dbReference>
<dbReference type="EMBL" id="CM016556">
    <property type="protein sequence ID" value="TKW18544.1"/>
    <property type="molecule type" value="Genomic_DNA"/>
</dbReference>
<dbReference type="Proteomes" id="UP000298652">
    <property type="component" value="Chromosome 5"/>
</dbReference>
<gene>
    <name evidence="1" type="ORF">SEVIR_5G437966v2</name>
</gene>
<accession>A0A4U6UTM0</accession>
<organism evidence="1 2">
    <name type="scientific">Setaria viridis</name>
    <name type="common">Green bristlegrass</name>
    <name type="synonym">Setaria italica subsp. viridis</name>
    <dbReference type="NCBI Taxonomy" id="4556"/>
    <lineage>
        <taxon>Eukaryota</taxon>
        <taxon>Viridiplantae</taxon>
        <taxon>Streptophyta</taxon>
        <taxon>Embryophyta</taxon>
        <taxon>Tracheophyta</taxon>
        <taxon>Spermatophyta</taxon>
        <taxon>Magnoliopsida</taxon>
        <taxon>Liliopsida</taxon>
        <taxon>Poales</taxon>
        <taxon>Poaceae</taxon>
        <taxon>PACMAD clade</taxon>
        <taxon>Panicoideae</taxon>
        <taxon>Panicodae</taxon>
        <taxon>Paniceae</taxon>
        <taxon>Cenchrinae</taxon>
        <taxon>Setaria</taxon>
    </lineage>
</organism>
<name>A0A4U6UTM0_SETVI</name>
<evidence type="ECO:0008006" key="3">
    <source>
        <dbReference type="Google" id="ProtNLM"/>
    </source>
</evidence>
<evidence type="ECO:0000313" key="2">
    <source>
        <dbReference type="Proteomes" id="UP000298652"/>
    </source>
</evidence>
<evidence type="ECO:0000313" key="1">
    <source>
        <dbReference type="EMBL" id="TKW18544.1"/>
    </source>
</evidence>
<reference evidence="1" key="1">
    <citation type="submission" date="2019-03" db="EMBL/GenBank/DDBJ databases">
        <title>WGS assembly of Setaria viridis.</title>
        <authorList>
            <person name="Huang P."/>
            <person name="Jenkins J."/>
            <person name="Grimwood J."/>
            <person name="Barry K."/>
            <person name="Healey A."/>
            <person name="Mamidi S."/>
            <person name="Sreedasyam A."/>
            <person name="Shu S."/>
            <person name="Feldman M."/>
            <person name="Wu J."/>
            <person name="Yu Y."/>
            <person name="Chen C."/>
            <person name="Johnson J."/>
            <person name="Rokhsar D."/>
            <person name="Baxter I."/>
            <person name="Schmutz J."/>
            <person name="Brutnell T."/>
            <person name="Kellogg E."/>
        </authorList>
    </citation>
    <scope>NUCLEOTIDE SEQUENCE [LARGE SCALE GENOMIC DNA]</scope>
</reference>
<protein>
    <recommendedName>
        <fullName evidence="3">UspA domain-containing protein</fullName>
    </recommendedName>
</protein>
<proteinExistence type="predicted"/>
<dbReference type="AlphaFoldDB" id="A0A4U6UTM0"/>
<sequence length="100" mass="11389">MQAAAADDKIYLVIGGSEFHCYTSLGWALRNVPPHKTLVLVHIFRPSFDIPMLSSVVQPGYDFLISAYRRGRREHILTSSELHVRICAHKKVNNYHTNPD</sequence>